<evidence type="ECO:0000313" key="3">
    <source>
        <dbReference type="Proteomes" id="UP000015103"/>
    </source>
</evidence>
<dbReference type="HOGENOM" id="CLU_043082_0_0_1"/>
<feature type="region of interest" description="Disordered" evidence="1">
    <location>
        <begin position="1"/>
        <end position="27"/>
    </location>
</feature>
<organism evidence="2 3">
    <name type="scientific">Rhodnius prolixus</name>
    <name type="common">Triatomid bug</name>
    <dbReference type="NCBI Taxonomy" id="13249"/>
    <lineage>
        <taxon>Eukaryota</taxon>
        <taxon>Metazoa</taxon>
        <taxon>Ecdysozoa</taxon>
        <taxon>Arthropoda</taxon>
        <taxon>Hexapoda</taxon>
        <taxon>Insecta</taxon>
        <taxon>Pterygota</taxon>
        <taxon>Neoptera</taxon>
        <taxon>Paraneoptera</taxon>
        <taxon>Hemiptera</taxon>
        <taxon>Heteroptera</taxon>
        <taxon>Panheteroptera</taxon>
        <taxon>Cimicomorpha</taxon>
        <taxon>Reduviidae</taxon>
        <taxon>Triatominae</taxon>
        <taxon>Rhodnius</taxon>
    </lineage>
</organism>
<dbReference type="GO" id="GO:0003676">
    <property type="term" value="F:nucleic acid binding"/>
    <property type="evidence" value="ECO:0007669"/>
    <property type="project" value="InterPro"/>
</dbReference>
<name>T1HGC8_RHOPR</name>
<dbReference type="AlphaFoldDB" id="T1HGC8"/>
<dbReference type="Proteomes" id="UP000015103">
    <property type="component" value="Unassembled WGS sequence"/>
</dbReference>
<dbReference type="SUPFAM" id="SSF53098">
    <property type="entry name" value="Ribonuclease H-like"/>
    <property type="match status" value="1"/>
</dbReference>
<dbReference type="EnsemblMetazoa" id="RPRC003101-RA">
    <property type="protein sequence ID" value="RPRC003101-PA"/>
    <property type="gene ID" value="RPRC003101"/>
</dbReference>
<feature type="compositionally biased region" description="Basic and acidic residues" evidence="1">
    <location>
        <begin position="77"/>
        <end position="97"/>
    </location>
</feature>
<dbReference type="InterPro" id="IPR052160">
    <property type="entry name" value="Gypsy_RT_Integrase-like"/>
</dbReference>
<dbReference type="VEuPathDB" id="VectorBase:RPRC003101"/>
<dbReference type="OMA" id="PCKRIAN"/>
<accession>T1HGC8</accession>
<keyword evidence="3" id="KW-1185">Reference proteome</keyword>
<proteinExistence type="predicted"/>
<feature type="region of interest" description="Disordered" evidence="1">
    <location>
        <begin position="40"/>
        <end position="109"/>
    </location>
</feature>
<dbReference type="eggNOG" id="KOG0017">
    <property type="taxonomic scope" value="Eukaryota"/>
</dbReference>
<sequence>MKQGQDEMNKRLDEVNKGQEKMREEITRRVTREISKIQDEINGEMEKKLNQISEGMKNEADKVQEADNIREEDEGSKDDAGSRDDRSDFRGVRDQVKGRNSLVEVQESAWSKESIGALENCSGQEEQDRGKSTIIVQPGVEWSPEATREEQLLGEDTGSVLKCQEEAVRNEIAPSSRDVPSYCAQRNSLAIEMGILSRDRRSVDRKEAGDEVLLSESKTEEGLSDIQGGNTGIHLAVKRALAKRRQRFSLVGYHEDGVDWASRCTEWVAMKRTSRGTNGALRRDKVGTPCKRIANDMAGRSPDSGREMRYILVAMDHFSEWAEAHDVADQDASTAAAASTVYQFPGVRRTRTTPLPPHSDGMVKQINRTLEGHQRALENENQEDWDEHTPPLKMDYRSAAQETTERMLGRELRLTNDLPFGSLEAEESGVSSYAVELRRKWRAARGK</sequence>
<dbReference type="InterPro" id="IPR012337">
    <property type="entry name" value="RNaseH-like_sf"/>
</dbReference>
<evidence type="ECO:0000313" key="2">
    <source>
        <dbReference type="EnsemblMetazoa" id="RPRC003101-PA"/>
    </source>
</evidence>
<dbReference type="STRING" id="13249.T1HGC8"/>
<feature type="compositionally biased region" description="Basic and acidic residues" evidence="1">
    <location>
        <begin position="40"/>
        <end position="49"/>
    </location>
</feature>
<feature type="compositionally biased region" description="Basic and acidic residues" evidence="1">
    <location>
        <begin position="56"/>
        <end position="69"/>
    </location>
</feature>
<dbReference type="InParanoid" id="T1HGC8"/>
<dbReference type="EMBL" id="ACPB03030314">
    <property type="status" value="NOT_ANNOTATED_CDS"/>
    <property type="molecule type" value="Genomic_DNA"/>
</dbReference>
<reference evidence="2" key="1">
    <citation type="submission" date="2015-05" db="UniProtKB">
        <authorList>
            <consortium name="EnsemblMetazoa"/>
        </authorList>
    </citation>
    <scope>IDENTIFICATION</scope>
</reference>
<protein>
    <submittedName>
        <fullName evidence="2">Uncharacterized protein</fullName>
    </submittedName>
</protein>
<dbReference type="InterPro" id="IPR036397">
    <property type="entry name" value="RNaseH_sf"/>
</dbReference>
<evidence type="ECO:0000256" key="1">
    <source>
        <dbReference type="SAM" id="MobiDB-lite"/>
    </source>
</evidence>
<dbReference type="Gene3D" id="3.30.420.10">
    <property type="entry name" value="Ribonuclease H-like superfamily/Ribonuclease H"/>
    <property type="match status" value="1"/>
</dbReference>
<dbReference type="PANTHER" id="PTHR47266">
    <property type="entry name" value="ENDONUCLEASE-RELATED"/>
    <property type="match status" value="1"/>
</dbReference>